<accession>A0A4E0PUY4</accession>
<dbReference type="PANTHER" id="PTHR23090:SF9">
    <property type="entry name" value="GLUTAMINE-DEPENDENT NAD(+) SYNTHETASE"/>
    <property type="match status" value="1"/>
</dbReference>
<dbReference type="GO" id="GO:0003952">
    <property type="term" value="F:NAD+ synthase (glutamine-hydrolyzing) activity"/>
    <property type="evidence" value="ECO:0007669"/>
    <property type="project" value="InterPro"/>
</dbReference>
<comment type="caution">
    <text evidence="12">The sequence shown here is derived from an EMBL/GenBank/DDBJ whole genome shotgun (WGS) entry which is preliminary data.</text>
</comment>
<keyword evidence="6 8" id="KW-0460">Magnesium</keyword>
<feature type="binding site" evidence="8">
    <location>
        <begin position="29"/>
        <end position="36"/>
    </location>
    <ligand>
        <name>ATP</name>
        <dbReference type="ChEBI" id="CHEBI:30616"/>
    </ligand>
</feature>
<proteinExistence type="inferred from homology"/>
<keyword evidence="7 8" id="KW-0520">NAD</keyword>
<feature type="binding site" evidence="8">
    <location>
        <position position="140"/>
    </location>
    <ligand>
        <name>Mg(2+)</name>
        <dbReference type="ChEBI" id="CHEBI:18420"/>
    </ligand>
</feature>
<keyword evidence="5 8" id="KW-0067">ATP-binding</keyword>
<dbReference type="GO" id="GO:0005524">
    <property type="term" value="F:ATP binding"/>
    <property type="evidence" value="ECO:0007669"/>
    <property type="project" value="UniProtKB-UniRule"/>
</dbReference>
<dbReference type="GO" id="GO:0004359">
    <property type="term" value="F:glutaminase activity"/>
    <property type="evidence" value="ECO:0007669"/>
    <property type="project" value="InterPro"/>
</dbReference>
<dbReference type="FunFam" id="3.40.50.620:FF:000106">
    <property type="entry name" value="Glutamine-dependent NAD(+) synthetase"/>
    <property type="match status" value="1"/>
</dbReference>
<keyword evidence="4 8" id="KW-0547">Nucleotide-binding</keyword>
<name>A0A4E0PUY4_9EURY</name>
<evidence type="ECO:0000256" key="1">
    <source>
        <dbReference type="ARBA" id="ARBA00005859"/>
    </source>
</evidence>
<keyword evidence="13" id="KW-1185">Reference proteome</keyword>
<dbReference type="UniPathway" id="UPA00253">
    <property type="reaction ID" value="UER00333"/>
</dbReference>
<dbReference type="InterPro" id="IPR022310">
    <property type="entry name" value="NAD/GMP_synthase"/>
</dbReference>
<dbReference type="RefSeq" id="WP_135390417.1">
    <property type="nucleotide sequence ID" value="NZ_PGGK01000016.1"/>
</dbReference>
<dbReference type="GO" id="GO:0005737">
    <property type="term" value="C:cytoplasm"/>
    <property type="evidence" value="ECO:0007669"/>
    <property type="project" value="InterPro"/>
</dbReference>
<evidence type="ECO:0000256" key="9">
    <source>
        <dbReference type="RuleBase" id="RU003811"/>
    </source>
</evidence>
<comment type="function">
    <text evidence="8">Catalyzes the ATP-dependent amidation of deamido-NAD to form NAD. Uses ammonia as a nitrogen source.</text>
</comment>
<comment type="similarity">
    <text evidence="1 8 9">Belongs to the NAD synthetase family.</text>
</comment>
<protein>
    <recommendedName>
        <fullName evidence="8 10">NH(3)-dependent NAD(+) synthetase</fullName>
        <ecNumber evidence="8 10">6.3.1.5</ecNumber>
    </recommendedName>
</protein>
<feature type="binding site" evidence="8">
    <location>
        <position position="155"/>
    </location>
    <ligand>
        <name>deamido-NAD(+)</name>
        <dbReference type="ChEBI" id="CHEBI:58437"/>
        <note>ligand shared between two neighboring subunits</note>
    </ligand>
</feature>
<evidence type="ECO:0000256" key="3">
    <source>
        <dbReference type="ARBA" id="ARBA00022723"/>
    </source>
</evidence>
<dbReference type="GO" id="GO:0009435">
    <property type="term" value="P:NAD+ biosynthetic process"/>
    <property type="evidence" value="ECO:0007669"/>
    <property type="project" value="UniProtKB-UniRule"/>
</dbReference>
<feature type="binding site" description="in other chain" evidence="8">
    <location>
        <position position="148"/>
    </location>
    <ligand>
        <name>deamido-NAD(+)</name>
        <dbReference type="ChEBI" id="CHEBI:58437"/>
        <note>ligand shared between two neighboring subunits</note>
    </ligand>
</feature>
<evidence type="ECO:0000259" key="11">
    <source>
        <dbReference type="Pfam" id="PF02540"/>
    </source>
</evidence>
<dbReference type="PANTHER" id="PTHR23090">
    <property type="entry name" value="NH 3 /GLUTAMINE-DEPENDENT NAD + SYNTHETASE"/>
    <property type="match status" value="1"/>
</dbReference>
<feature type="binding site" description="in other chain" evidence="8">
    <location>
        <position position="115"/>
    </location>
    <ligand>
        <name>deamido-NAD(+)</name>
        <dbReference type="ChEBI" id="CHEBI:58437"/>
        <note>ligand shared between two neighboring subunits</note>
    </ligand>
</feature>
<reference evidence="12 13" key="1">
    <citation type="submission" date="2017-11" db="EMBL/GenBank/DDBJ databases">
        <title>Isolation and Characterization of Methanogenic Archaea from Saline Meromictic Lake at Siberia.</title>
        <authorList>
            <person name="Shen Y."/>
            <person name="Huang H.-H."/>
            <person name="Lai M.-C."/>
            <person name="Chen S.-C."/>
        </authorList>
    </citation>
    <scope>NUCLEOTIDE SEQUENCE [LARGE SCALE GENOMIC DNA]</scope>
    <source>
        <strain evidence="12 13">SY-01</strain>
    </source>
</reference>
<dbReference type="EC" id="6.3.1.5" evidence="8 10"/>
<feature type="binding site" evidence="8">
    <location>
        <position position="186"/>
    </location>
    <ligand>
        <name>ATP</name>
        <dbReference type="ChEBI" id="CHEBI:30616"/>
    </ligand>
</feature>
<dbReference type="NCBIfam" id="TIGR00552">
    <property type="entry name" value="nadE"/>
    <property type="match status" value="1"/>
</dbReference>
<sequence length="265" mass="28864">MDINKAKDIVVNFIRDRAEEAGVKGAVVGISGGIDSALTAYLTVEALGKENVLGIHMPELKLTPAEDVLDATEVAERLGIEFKTIDISGPLTSFIEAIPDSRLSFNHANGNLKARIRMSILYYYANIIERMVMGTGNKTEILLGYFTKYGDGGVDLEPIGDLYKSEVREMAYLVGVPVEIINKPPSAGLWEGQTDEEELGISYELVDRFLMLLLEGESPQMAQNTLGLTAGQRDSVVARIHANLHKQKAPPAADLDSLRGPYITA</sequence>
<comment type="catalytic activity">
    <reaction evidence="8 10">
        <text>deamido-NAD(+) + NH4(+) + ATP = AMP + diphosphate + NAD(+) + H(+)</text>
        <dbReference type="Rhea" id="RHEA:21188"/>
        <dbReference type="ChEBI" id="CHEBI:15378"/>
        <dbReference type="ChEBI" id="CHEBI:28938"/>
        <dbReference type="ChEBI" id="CHEBI:30616"/>
        <dbReference type="ChEBI" id="CHEBI:33019"/>
        <dbReference type="ChEBI" id="CHEBI:57540"/>
        <dbReference type="ChEBI" id="CHEBI:58437"/>
        <dbReference type="ChEBI" id="CHEBI:456215"/>
        <dbReference type="EC" id="6.3.1.5"/>
    </reaction>
</comment>
<dbReference type="SUPFAM" id="SSF52402">
    <property type="entry name" value="Adenine nucleotide alpha hydrolases-like"/>
    <property type="match status" value="1"/>
</dbReference>
<dbReference type="HAMAP" id="MF_00193">
    <property type="entry name" value="NadE_ammonia_dep"/>
    <property type="match status" value="1"/>
</dbReference>
<feature type="binding site" description="in other chain" evidence="8">
    <location>
        <begin position="245"/>
        <end position="246"/>
    </location>
    <ligand>
        <name>deamido-NAD(+)</name>
        <dbReference type="ChEBI" id="CHEBI:58437"/>
        <note>ligand shared between two neighboring subunits</note>
    </ligand>
</feature>
<keyword evidence="3 8" id="KW-0479">Metal-binding</keyword>
<dbReference type="AlphaFoldDB" id="A0A4E0PUY4"/>
<feature type="binding site" evidence="8">
    <location>
        <position position="135"/>
    </location>
    <ligand>
        <name>ATP</name>
        <dbReference type="ChEBI" id="CHEBI:30616"/>
    </ligand>
</feature>
<dbReference type="CDD" id="cd00553">
    <property type="entry name" value="NAD_synthase"/>
    <property type="match status" value="1"/>
</dbReference>
<feature type="binding site" evidence="8">
    <location>
        <position position="164"/>
    </location>
    <ligand>
        <name>ATP</name>
        <dbReference type="ChEBI" id="CHEBI:30616"/>
    </ligand>
</feature>
<keyword evidence="2 8" id="KW-0436">Ligase</keyword>
<dbReference type="NCBIfam" id="NF010587">
    <property type="entry name" value="PRK13980.1"/>
    <property type="match status" value="1"/>
</dbReference>
<evidence type="ECO:0000313" key="13">
    <source>
        <dbReference type="Proteomes" id="UP000297295"/>
    </source>
</evidence>
<dbReference type="Gene3D" id="3.40.50.620">
    <property type="entry name" value="HUPs"/>
    <property type="match status" value="1"/>
</dbReference>
<evidence type="ECO:0000313" key="12">
    <source>
        <dbReference type="EMBL" id="TGC07395.1"/>
    </source>
</evidence>
<dbReference type="OrthoDB" id="39312at2157"/>
<comment type="subunit">
    <text evidence="8">Homodimer.</text>
</comment>
<evidence type="ECO:0000256" key="7">
    <source>
        <dbReference type="ARBA" id="ARBA00023027"/>
    </source>
</evidence>
<feature type="binding site" evidence="8">
    <location>
        <position position="35"/>
    </location>
    <ligand>
        <name>Mg(2+)</name>
        <dbReference type="ChEBI" id="CHEBI:18420"/>
    </ligand>
</feature>
<dbReference type="Proteomes" id="UP000297295">
    <property type="component" value="Unassembled WGS sequence"/>
</dbReference>
<evidence type="ECO:0000256" key="5">
    <source>
        <dbReference type="ARBA" id="ARBA00022840"/>
    </source>
</evidence>
<dbReference type="GO" id="GO:0046872">
    <property type="term" value="F:metal ion binding"/>
    <property type="evidence" value="ECO:0007669"/>
    <property type="project" value="UniProtKB-KW"/>
</dbReference>
<gene>
    <name evidence="8" type="primary">nadE</name>
    <name evidence="12" type="ORF">CUN85_11350</name>
</gene>
<evidence type="ECO:0000256" key="10">
    <source>
        <dbReference type="RuleBase" id="RU003812"/>
    </source>
</evidence>
<dbReference type="InterPro" id="IPR003694">
    <property type="entry name" value="NAD_synthase"/>
</dbReference>
<evidence type="ECO:0000256" key="4">
    <source>
        <dbReference type="ARBA" id="ARBA00022741"/>
    </source>
</evidence>
<evidence type="ECO:0000256" key="8">
    <source>
        <dbReference type="HAMAP-Rule" id="MF_00193"/>
    </source>
</evidence>
<dbReference type="EMBL" id="PGGK01000016">
    <property type="protein sequence ID" value="TGC07395.1"/>
    <property type="molecule type" value="Genomic_DNA"/>
</dbReference>
<evidence type="ECO:0000256" key="6">
    <source>
        <dbReference type="ARBA" id="ARBA00022842"/>
    </source>
</evidence>
<dbReference type="GO" id="GO:0008795">
    <property type="term" value="F:NAD+ synthase activity"/>
    <property type="evidence" value="ECO:0007669"/>
    <property type="project" value="UniProtKB-UniRule"/>
</dbReference>
<dbReference type="Pfam" id="PF02540">
    <property type="entry name" value="NAD_synthase"/>
    <property type="match status" value="1"/>
</dbReference>
<dbReference type="InterPro" id="IPR014729">
    <property type="entry name" value="Rossmann-like_a/b/a_fold"/>
</dbReference>
<comment type="pathway">
    <text evidence="8">Cofactor biosynthesis; NAD(+) biosynthesis; NAD(+) from deamido-NAD(+) (ammonia route): step 1/1.</text>
</comment>
<dbReference type="InterPro" id="IPR022926">
    <property type="entry name" value="NH(3)-dep_NAD(+)_synth"/>
</dbReference>
<organism evidence="12 13">
    <name type="scientific">Methanolobus halotolerans</name>
    <dbReference type="NCBI Taxonomy" id="2052935"/>
    <lineage>
        <taxon>Archaea</taxon>
        <taxon>Methanobacteriati</taxon>
        <taxon>Methanobacteriota</taxon>
        <taxon>Stenosarchaea group</taxon>
        <taxon>Methanomicrobia</taxon>
        <taxon>Methanosarcinales</taxon>
        <taxon>Methanosarcinaceae</taxon>
        <taxon>Methanolobus</taxon>
    </lineage>
</organism>
<feature type="domain" description="NAD/GMP synthase" evidence="11">
    <location>
        <begin position="10"/>
        <end position="250"/>
    </location>
</feature>
<evidence type="ECO:0000256" key="2">
    <source>
        <dbReference type="ARBA" id="ARBA00022598"/>
    </source>
</evidence>